<organism evidence="4 5">
    <name type="scientific">Limnobaculum eriocheiris</name>
    <dbReference type="NCBI Taxonomy" id="2897391"/>
    <lineage>
        <taxon>Bacteria</taxon>
        <taxon>Pseudomonadati</taxon>
        <taxon>Pseudomonadota</taxon>
        <taxon>Gammaproteobacteria</taxon>
        <taxon>Enterobacterales</taxon>
        <taxon>Budviciaceae</taxon>
        <taxon>Limnobaculum</taxon>
    </lineage>
</organism>
<accession>A0A9X1SKN9</accession>
<dbReference type="EMBL" id="JAJNAG010000012">
    <property type="protein sequence ID" value="MCD1125870.1"/>
    <property type="molecule type" value="Genomic_DNA"/>
</dbReference>
<proteinExistence type="inferred from homology"/>
<dbReference type="Gene3D" id="1.10.10.1410">
    <property type="match status" value="1"/>
</dbReference>
<keyword evidence="2" id="KW-0689">Ribosomal protein</keyword>
<keyword evidence="3" id="KW-0687">Ribonucleoprotein</keyword>
<dbReference type="Proteomes" id="UP001139171">
    <property type="component" value="Unassembled WGS sequence"/>
</dbReference>
<evidence type="ECO:0000256" key="2">
    <source>
        <dbReference type="ARBA" id="ARBA00022980"/>
    </source>
</evidence>
<name>A0A9X1SKN9_9GAMM</name>
<protein>
    <submittedName>
        <fullName evidence="4">Uncharacterized protein</fullName>
    </submittedName>
</protein>
<gene>
    <name evidence="4" type="ORF">LPW36_07600</name>
</gene>
<evidence type="ECO:0000256" key="1">
    <source>
        <dbReference type="ARBA" id="ARBA00005436"/>
    </source>
</evidence>
<keyword evidence="5" id="KW-1185">Reference proteome</keyword>
<dbReference type="InterPro" id="IPR038716">
    <property type="entry name" value="P1/P2_N_sf"/>
</dbReference>
<evidence type="ECO:0000313" key="5">
    <source>
        <dbReference type="Proteomes" id="UP001139171"/>
    </source>
</evidence>
<evidence type="ECO:0000256" key="3">
    <source>
        <dbReference type="ARBA" id="ARBA00023274"/>
    </source>
</evidence>
<dbReference type="GO" id="GO:1990904">
    <property type="term" value="C:ribonucleoprotein complex"/>
    <property type="evidence" value="ECO:0007669"/>
    <property type="project" value="UniProtKB-KW"/>
</dbReference>
<evidence type="ECO:0000313" key="4">
    <source>
        <dbReference type="EMBL" id="MCD1125870.1"/>
    </source>
</evidence>
<sequence>MIGNLVNTVLGNSTVTDNVLDPAKNDVKDILASVGAEVDQGRLDDLLDKVL</sequence>
<dbReference type="RefSeq" id="WP_230608891.1">
    <property type="nucleotide sequence ID" value="NZ_JAJNAG010000012.1"/>
</dbReference>
<reference evidence="4" key="1">
    <citation type="submission" date="2021-11" db="EMBL/GenBank/DDBJ databases">
        <title>Jinshanibacter sp. isolated from one year old Eriocheir sinensis.</title>
        <authorList>
            <person name="Li J.-Y."/>
            <person name="He W."/>
            <person name="Gao T.-H."/>
        </authorList>
    </citation>
    <scope>NUCLEOTIDE SEQUENCE</scope>
    <source>
        <strain evidence="4">LJY008</strain>
    </source>
</reference>
<dbReference type="GO" id="GO:0005840">
    <property type="term" value="C:ribosome"/>
    <property type="evidence" value="ECO:0007669"/>
    <property type="project" value="UniProtKB-KW"/>
</dbReference>
<comment type="caution">
    <text evidence="4">The sequence shown here is derived from an EMBL/GenBank/DDBJ whole genome shotgun (WGS) entry which is preliminary data.</text>
</comment>
<dbReference type="AlphaFoldDB" id="A0A9X1SKN9"/>
<comment type="similarity">
    <text evidence="1">Belongs to the eukaryotic ribosomal protein P1/P2 family.</text>
</comment>